<sequence>MDLKEKSIQELENDYWPDQSNYPTGLVERCHNFRKIKIKDLQIHQIITLLIQDIGSDFLMPIVLEKMGSNILEEDDFDGSSFIESLEFFSNEIFKRNPQYLNAILDLIERKKEEIEIEKGSKYYEQIVKRITNHNKS</sequence>
<name>A0ABS1C8H1_9BACT</name>
<accession>A0ABS1C8H1</accession>
<dbReference type="RefSeq" id="WP_200507869.1">
    <property type="nucleotide sequence ID" value="NZ_JAEHFX010000019.1"/>
</dbReference>
<keyword evidence="2" id="KW-1185">Reference proteome</keyword>
<gene>
    <name evidence="1" type="ORF">I5M27_18455</name>
</gene>
<comment type="caution">
    <text evidence="1">The sequence shown here is derived from an EMBL/GenBank/DDBJ whole genome shotgun (WGS) entry which is preliminary data.</text>
</comment>
<protein>
    <submittedName>
        <fullName evidence="1">Uncharacterized protein</fullName>
    </submittedName>
</protein>
<proteinExistence type="predicted"/>
<evidence type="ECO:0000313" key="2">
    <source>
        <dbReference type="Proteomes" id="UP000644147"/>
    </source>
</evidence>
<evidence type="ECO:0000313" key="1">
    <source>
        <dbReference type="EMBL" id="MBK0404973.1"/>
    </source>
</evidence>
<organism evidence="1 2">
    <name type="scientific">Adhaeribacter terrigena</name>
    <dbReference type="NCBI Taxonomy" id="2793070"/>
    <lineage>
        <taxon>Bacteria</taxon>
        <taxon>Pseudomonadati</taxon>
        <taxon>Bacteroidota</taxon>
        <taxon>Cytophagia</taxon>
        <taxon>Cytophagales</taxon>
        <taxon>Hymenobacteraceae</taxon>
        <taxon>Adhaeribacter</taxon>
    </lineage>
</organism>
<dbReference type="EMBL" id="JAEHFX010000019">
    <property type="protein sequence ID" value="MBK0404973.1"/>
    <property type="molecule type" value="Genomic_DNA"/>
</dbReference>
<dbReference type="Pfam" id="PF18616">
    <property type="entry name" value="CdiI_3"/>
    <property type="match status" value="1"/>
</dbReference>
<dbReference type="Proteomes" id="UP000644147">
    <property type="component" value="Unassembled WGS sequence"/>
</dbReference>
<reference evidence="1 2" key="1">
    <citation type="submission" date="2020-12" db="EMBL/GenBank/DDBJ databases">
        <title>Bacterial novel species Adhaeribacter sp. BT258 isolated from soil.</title>
        <authorList>
            <person name="Jung H.-Y."/>
        </authorList>
    </citation>
    <scope>NUCLEOTIDE SEQUENCE [LARGE SCALE GENOMIC DNA]</scope>
    <source>
        <strain evidence="1 2">BT258</strain>
    </source>
</reference>
<dbReference type="InterPro" id="IPR040547">
    <property type="entry name" value="CdiI"/>
</dbReference>